<keyword evidence="5" id="KW-0762">Sugar transport</keyword>
<evidence type="ECO:0000313" key="19">
    <source>
        <dbReference type="Proteomes" id="UP000094379"/>
    </source>
</evidence>
<dbReference type="PATRIC" id="fig|291169.3.peg.2854"/>
<keyword evidence="12" id="KW-0564">Palmitate</keyword>
<dbReference type="RefSeq" id="WP_069297148.1">
    <property type="nucleotide sequence ID" value="NZ_MCRI01000089.1"/>
</dbReference>
<evidence type="ECO:0000256" key="7">
    <source>
        <dbReference type="ARBA" id="ARBA00022729"/>
    </source>
</evidence>
<dbReference type="EMBL" id="MCRI01000089">
    <property type="protein sequence ID" value="ODN65389.1"/>
    <property type="molecule type" value="Genomic_DNA"/>
</dbReference>
<dbReference type="GO" id="GO:0006811">
    <property type="term" value="P:monoatomic ion transport"/>
    <property type="evidence" value="ECO:0007669"/>
    <property type="project" value="UniProtKB-KW"/>
</dbReference>
<sequence>MKKLLKSFCFITTLLVSSVIYADDAYTLNAGDQLSISVWNEDALQREVVILPDGTVSFPLAGQLKAQGQSVYDLENELKTKLSEFISDPVVNVTVNAVSGNTIHILGKVLRPGSFSMSQPLDAMQALSLAGGLNTFAEENNIIILRRNGEKQQILPVHYARIKKGQSLETNVMLKSGDVIIIP</sequence>
<keyword evidence="6" id="KW-0812">Transmembrane</keyword>
<keyword evidence="3" id="KW-0813">Transport</keyword>
<evidence type="ECO:0000256" key="4">
    <source>
        <dbReference type="ARBA" id="ARBA00022452"/>
    </source>
</evidence>
<comment type="subcellular location">
    <subcellularLocation>
        <location evidence="1">Cell outer membrane</location>
        <topology evidence="1">Multi-pass membrane protein</topology>
    </subcellularLocation>
</comment>
<evidence type="ECO:0000256" key="5">
    <source>
        <dbReference type="ARBA" id="ARBA00022597"/>
    </source>
</evidence>
<gene>
    <name evidence="18" type="ORF">A9E74_02815</name>
</gene>
<dbReference type="Proteomes" id="UP000094379">
    <property type="component" value="Unassembled WGS sequence"/>
</dbReference>
<evidence type="ECO:0000256" key="3">
    <source>
        <dbReference type="ARBA" id="ARBA00022448"/>
    </source>
</evidence>
<keyword evidence="10" id="KW-0626">Porin</keyword>
<dbReference type="STRING" id="291169.A9E74_02815"/>
<dbReference type="AlphaFoldDB" id="A0A1E3GMW7"/>
<accession>A0A1E3GMW7</accession>
<organism evidence="18 19">
    <name type="scientific">Methylophaga muralis</name>
    <dbReference type="NCBI Taxonomy" id="291169"/>
    <lineage>
        <taxon>Bacteria</taxon>
        <taxon>Pseudomonadati</taxon>
        <taxon>Pseudomonadota</taxon>
        <taxon>Gammaproteobacteria</taxon>
        <taxon>Thiotrichales</taxon>
        <taxon>Piscirickettsiaceae</taxon>
        <taxon>Methylophaga</taxon>
    </lineage>
</organism>
<protein>
    <submittedName>
        <fullName evidence="18">Polysaccharide biosynthesis/export protein</fullName>
    </submittedName>
</protein>
<dbReference type="Pfam" id="PF02563">
    <property type="entry name" value="Poly_export"/>
    <property type="match status" value="1"/>
</dbReference>
<evidence type="ECO:0000256" key="12">
    <source>
        <dbReference type="ARBA" id="ARBA00023139"/>
    </source>
</evidence>
<dbReference type="InterPro" id="IPR054765">
    <property type="entry name" value="SLBB_dom"/>
</dbReference>
<keyword evidence="7 15" id="KW-0732">Signal</keyword>
<keyword evidence="19" id="KW-1185">Reference proteome</keyword>
<name>A0A1E3GMW7_9GAMM</name>
<keyword evidence="11" id="KW-0472">Membrane</keyword>
<evidence type="ECO:0000259" key="17">
    <source>
        <dbReference type="Pfam" id="PF22461"/>
    </source>
</evidence>
<evidence type="ECO:0000256" key="2">
    <source>
        <dbReference type="ARBA" id="ARBA00009450"/>
    </source>
</evidence>
<evidence type="ECO:0000256" key="11">
    <source>
        <dbReference type="ARBA" id="ARBA00023136"/>
    </source>
</evidence>
<dbReference type="PANTHER" id="PTHR33619">
    <property type="entry name" value="POLYSACCHARIDE EXPORT PROTEIN GFCE-RELATED"/>
    <property type="match status" value="1"/>
</dbReference>
<dbReference type="GO" id="GO:0015159">
    <property type="term" value="F:polysaccharide transmembrane transporter activity"/>
    <property type="evidence" value="ECO:0007669"/>
    <property type="project" value="InterPro"/>
</dbReference>
<keyword evidence="8" id="KW-0625">Polysaccharide transport</keyword>
<evidence type="ECO:0000256" key="14">
    <source>
        <dbReference type="ARBA" id="ARBA00023288"/>
    </source>
</evidence>
<evidence type="ECO:0000259" key="16">
    <source>
        <dbReference type="Pfam" id="PF02563"/>
    </source>
</evidence>
<evidence type="ECO:0000256" key="10">
    <source>
        <dbReference type="ARBA" id="ARBA00023114"/>
    </source>
</evidence>
<keyword evidence="14" id="KW-0449">Lipoprotein</keyword>
<dbReference type="Gene3D" id="3.10.560.10">
    <property type="entry name" value="Outer membrane lipoprotein wza domain like"/>
    <property type="match status" value="1"/>
</dbReference>
<dbReference type="InterPro" id="IPR049712">
    <property type="entry name" value="Poly_export"/>
</dbReference>
<dbReference type="GO" id="GO:0046930">
    <property type="term" value="C:pore complex"/>
    <property type="evidence" value="ECO:0007669"/>
    <property type="project" value="UniProtKB-KW"/>
</dbReference>
<feature type="chain" id="PRO_5009128485" evidence="15">
    <location>
        <begin position="23"/>
        <end position="183"/>
    </location>
</feature>
<feature type="domain" description="SLBB" evidence="17">
    <location>
        <begin position="103"/>
        <end position="182"/>
    </location>
</feature>
<evidence type="ECO:0000256" key="8">
    <source>
        <dbReference type="ARBA" id="ARBA00023047"/>
    </source>
</evidence>
<evidence type="ECO:0000256" key="9">
    <source>
        <dbReference type="ARBA" id="ARBA00023065"/>
    </source>
</evidence>
<reference evidence="18 19" key="1">
    <citation type="submission" date="2016-07" db="EMBL/GenBank/DDBJ databases">
        <title>Draft Genome Sequence of Methylophaga muralis Bur 1.</title>
        <authorList>
            <person name="Vasilenko O.V."/>
            <person name="Doronina N.V."/>
            <person name="Shmareva M.N."/>
            <person name="Tarlachkov S.V."/>
            <person name="Mustakhimov I."/>
            <person name="Trotsenko Y.A."/>
        </authorList>
    </citation>
    <scope>NUCLEOTIDE SEQUENCE [LARGE SCALE GENOMIC DNA]</scope>
    <source>
        <strain evidence="18 19">Bur 1</strain>
    </source>
</reference>
<feature type="domain" description="Polysaccharide export protein N-terminal" evidence="16">
    <location>
        <begin position="23"/>
        <end position="95"/>
    </location>
</feature>
<evidence type="ECO:0000256" key="1">
    <source>
        <dbReference type="ARBA" id="ARBA00004571"/>
    </source>
</evidence>
<evidence type="ECO:0000256" key="15">
    <source>
        <dbReference type="SAM" id="SignalP"/>
    </source>
</evidence>
<dbReference type="Gene3D" id="3.30.1950.10">
    <property type="entry name" value="wza like domain"/>
    <property type="match status" value="1"/>
</dbReference>
<proteinExistence type="inferred from homology"/>
<evidence type="ECO:0000313" key="18">
    <source>
        <dbReference type="EMBL" id="ODN65389.1"/>
    </source>
</evidence>
<dbReference type="PANTHER" id="PTHR33619:SF3">
    <property type="entry name" value="POLYSACCHARIDE EXPORT PROTEIN GFCE-RELATED"/>
    <property type="match status" value="1"/>
</dbReference>
<dbReference type="GO" id="GO:0009279">
    <property type="term" value="C:cell outer membrane"/>
    <property type="evidence" value="ECO:0007669"/>
    <property type="project" value="UniProtKB-SubCell"/>
</dbReference>
<keyword evidence="13" id="KW-0998">Cell outer membrane</keyword>
<comment type="similarity">
    <text evidence="2">Belongs to the BexD/CtrA/VexA family.</text>
</comment>
<evidence type="ECO:0000256" key="13">
    <source>
        <dbReference type="ARBA" id="ARBA00023237"/>
    </source>
</evidence>
<dbReference type="Pfam" id="PF22461">
    <property type="entry name" value="SLBB_2"/>
    <property type="match status" value="1"/>
</dbReference>
<keyword evidence="4" id="KW-1134">Transmembrane beta strand</keyword>
<feature type="signal peptide" evidence="15">
    <location>
        <begin position="1"/>
        <end position="22"/>
    </location>
</feature>
<dbReference type="InterPro" id="IPR003715">
    <property type="entry name" value="Poly_export_N"/>
</dbReference>
<keyword evidence="9" id="KW-0406">Ion transport</keyword>
<evidence type="ECO:0000256" key="6">
    <source>
        <dbReference type="ARBA" id="ARBA00022692"/>
    </source>
</evidence>
<comment type="caution">
    <text evidence="18">The sequence shown here is derived from an EMBL/GenBank/DDBJ whole genome shotgun (WGS) entry which is preliminary data.</text>
</comment>
<dbReference type="GO" id="GO:0015288">
    <property type="term" value="F:porin activity"/>
    <property type="evidence" value="ECO:0007669"/>
    <property type="project" value="UniProtKB-KW"/>
</dbReference>